<protein>
    <submittedName>
        <fullName evidence="1">Uncharacterized protein</fullName>
    </submittedName>
</protein>
<evidence type="ECO:0000313" key="1">
    <source>
        <dbReference type="EMBL" id="MBX49275.1"/>
    </source>
</evidence>
<organism evidence="1">
    <name type="scientific">Rhizophora mucronata</name>
    <name type="common">Asiatic mangrove</name>
    <dbReference type="NCBI Taxonomy" id="61149"/>
    <lineage>
        <taxon>Eukaryota</taxon>
        <taxon>Viridiplantae</taxon>
        <taxon>Streptophyta</taxon>
        <taxon>Embryophyta</taxon>
        <taxon>Tracheophyta</taxon>
        <taxon>Spermatophyta</taxon>
        <taxon>Magnoliopsida</taxon>
        <taxon>eudicotyledons</taxon>
        <taxon>Gunneridae</taxon>
        <taxon>Pentapetalae</taxon>
        <taxon>rosids</taxon>
        <taxon>fabids</taxon>
        <taxon>Malpighiales</taxon>
        <taxon>Rhizophoraceae</taxon>
        <taxon>Rhizophora</taxon>
    </lineage>
</organism>
<dbReference type="EMBL" id="GGEC01068791">
    <property type="protein sequence ID" value="MBX49275.1"/>
    <property type="molecule type" value="Transcribed_RNA"/>
</dbReference>
<accession>A0A2P2P3E9</accession>
<name>A0A2P2P3E9_RHIMU</name>
<reference evidence="1" key="1">
    <citation type="submission" date="2018-02" db="EMBL/GenBank/DDBJ databases">
        <title>Rhizophora mucronata_Transcriptome.</title>
        <authorList>
            <person name="Meera S.P."/>
            <person name="Sreeshan A."/>
            <person name="Augustine A."/>
        </authorList>
    </citation>
    <scope>NUCLEOTIDE SEQUENCE</scope>
    <source>
        <tissue evidence="1">Leaf</tissue>
    </source>
</reference>
<proteinExistence type="predicted"/>
<dbReference type="AlphaFoldDB" id="A0A2P2P3E9"/>
<sequence>MLREAACCLYFPIAWDS</sequence>